<dbReference type="GO" id="GO:0000981">
    <property type="term" value="F:DNA-binding transcription factor activity, RNA polymerase II-specific"/>
    <property type="evidence" value="ECO:0007669"/>
    <property type="project" value="InterPro"/>
</dbReference>
<feature type="region of interest" description="Disordered" evidence="3">
    <location>
        <begin position="104"/>
        <end position="128"/>
    </location>
</feature>
<dbReference type="GO" id="GO:0008270">
    <property type="term" value="F:zinc ion binding"/>
    <property type="evidence" value="ECO:0007669"/>
    <property type="project" value="InterPro"/>
</dbReference>
<evidence type="ECO:0008006" key="6">
    <source>
        <dbReference type="Google" id="ProtNLM"/>
    </source>
</evidence>
<dbReference type="InterPro" id="IPR001138">
    <property type="entry name" value="Zn2Cys6_DnaBD"/>
</dbReference>
<protein>
    <recommendedName>
        <fullName evidence="6">Zn(2)-C6 fungal-type domain-containing protein</fullName>
    </recommendedName>
</protein>
<organism evidence="4 5">
    <name type="scientific">Alectoria fallacina</name>
    <dbReference type="NCBI Taxonomy" id="1903189"/>
    <lineage>
        <taxon>Eukaryota</taxon>
        <taxon>Fungi</taxon>
        <taxon>Dikarya</taxon>
        <taxon>Ascomycota</taxon>
        <taxon>Pezizomycotina</taxon>
        <taxon>Lecanoromycetes</taxon>
        <taxon>OSLEUM clade</taxon>
        <taxon>Lecanoromycetidae</taxon>
        <taxon>Lecanorales</taxon>
        <taxon>Lecanorineae</taxon>
        <taxon>Parmeliaceae</taxon>
        <taxon>Alectoria</taxon>
    </lineage>
</organism>
<comment type="subcellular location">
    <subcellularLocation>
        <location evidence="1">Nucleus</location>
    </subcellularLocation>
</comment>
<reference evidence="4" key="1">
    <citation type="submission" date="2021-03" db="EMBL/GenBank/DDBJ databases">
        <authorList>
            <person name="Tagirdzhanova G."/>
        </authorList>
    </citation>
    <scope>NUCLEOTIDE SEQUENCE</scope>
</reference>
<dbReference type="AlphaFoldDB" id="A0A8H3JAG7"/>
<evidence type="ECO:0000256" key="1">
    <source>
        <dbReference type="ARBA" id="ARBA00004123"/>
    </source>
</evidence>
<comment type="caution">
    <text evidence="4">The sequence shown here is derived from an EMBL/GenBank/DDBJ whole genome shotgun (WGS) entry which is preliminary data.</text>
</comment>
<dbReference type="GO" id="GO:0045944">
    <property type="term" value="P:positive regulation of transcription by RNA polymerase II"/>
    <property type="evidence" value="ECO:0007669"/>
    <property type="project" value="TreeGrafter"/>
</dbReference>
<sequence>MTKCAGCRVRHLNCDTYSICTECEKGGRECIRLNVRFRHLVCPSERITRADYSKYEFFFDAEQTWIDTIGNLEFVGASNSSADASPTDEPENTVLDAAGLNAKPQPTLVEQPSSTFMPGPTSYSSEVQASGVDNDTPNYLAALDQVSHDPPDNVFVNNISRIHFHSSIEVSHPGEKLPFDTSLSYSGRELPIPELAWPLKSLQEGMLFQHFVTHLAPWFDVGDSKRHFGKIATRMAMSSPLLMTVILAIAALHHSRISGQSDLYNAMTLHDRCLNMIVSMLSDSDRANDDSVLITTTILHLYDGLESGNDLPRHLKGTSIFFPAEALYDSSQLRRAVFWLHLRQEIYNAYLYQRSVSTDLSNCNFDSEDESGNDDMWFHQTLYVAALVSKWAFGEAASQAQWYELCKMVDVWESSRPTNFDPIFFRAQDPENGRYFPEVCYVTDEHVAAAHFFYMAKLLLTTHDPHVPRIGPQMKSAAVAMQKTALSYVRTLVGIAVCNSFIPARFTASLAIIICDSWFTDRREQEALLDFMRGTSRCSGWTRQDAQEGLAKEWGWKEE</sequence>
<feature type="compositionally biased region" description="Polar residues" evidence="3">
    <location>
        <begin position="108"/>
        <end position="128"/>
    </location>
</feature>
<keyword evidence="2" id="KW-0539">Nucleus</keyword>
<dbReference type="GO" id="GO:0000976">
    <property type="term" value="F:transcription cis-regulatory region binding"/>
    <property type="evidence" value="ECO:0007669"/>
    <property type="project" value="TreeGrafter"/>
</dbReference>
<proteinExistence type="predicted"/>
<dbReference type="PANTHER" id="PTHR37534:SF2">
    <property type="entry name" value="N-ACETYLTRANSFERASE DOMAIN-CONTAINING PROTEIN"/>
    <property type="match status" value="1"/>
</dbReference>
<name>A0A8H3JAG7_9LECA</name>
<evidence type="ECO:0000313" key="4">
    <source>
        <dbReference type="EMBL" id="CAF9943388.1"/>
    </source>
</evidence>
<dbReference type="Pfam" id="PF11951">
    <property type="entry name" value="Fungal_trans_2"/>
    <property type="match status" value="1"/>
</dbReference>
<keyword evidence="5" id="KW-1185">Reference proteome</keyword>
<evidence type="ECO:0000313" key="5">
    <source>
        <dbReference type="Proteomes" id="UP000664203"/>
    </source>
</evidence>
<dbReference type="GO" id="GO:0005634">
    <property type="term" value="C:nucleus"/>
    <property type="evidence" value="ECO:0007669"/>
    <property type="project" value="UniProtKB-SubCell"/>
</dbReference>
<evidence type="ECO:0000256" key="2">
    <source>
        <dbReference type="ARBA" id="ARBA00023242"/>
    </source>
</evidence>
<dbReference type="OrthoDB" id="407832at2759"/>
<dbReference type="EMBL" id="CAJPDR010001006">
    <property type="protein sequence ID" value="CAF9943388.1"/>
    <property type="molecule type" value="Genomic_DNA"/>
</dbReference>
<dbReference type="Proteomes" id="UP000664203">
    <property type="component" value="Unassembled WGS sequence"/>
</dbReference>
<accession>A0A8H3JAG7</accession>
<gene>
    <name evidence="4" type="ORF">ALECFALPRED_000260</name>
</gene>
<dbReference type="InterPro" id="IPR021858">
    <property type="entry name" value="Fun_TF"/>
</dbReference>
<evidence type="ECO:0000256" key="3">
    <source>
        <dbReference type="SAM" id="MobiDB-lite"/>
    </source>
</evidence>
<dbReference type="PANTHER" id="PTHR37534">
    <property type="entry name" value="TRANSCRIPTIONAL ACTIVATOR PROTEIN UGA3"/>
    <property type="match status" value="1"/>
</dbReference>
<dbReference type="CDD" id="cd00067">
    <property type="entry name" value="GAL4"/>
    <property type="match status" value="1"/>
</dbReference>